<dbReference type="EMBL" id="QMEY01000001">
    <property type="protein sequence ID" value="RBQ21398.1"/>
    <property type="molecule type" value="Genomic_DNA"/>
</dbReference>
<dbReference type="PANTHER" id="PTHR34613:SF1">
    <property type="entry name" value="SLL6017 PROTEIN"/>
    <property type="match status" value="1"/>
</dbReference>
<proteinExistence type="predicted"/>
<evidence type="ECO:0000313" key="2">
    <source>
        <dbReference type="Proteomes" id="UP000253303"/>
    </source>
</evidence>
<dbReference type="RefSeq" id="WP_113977893.1">
    <property type="nucleotide sequence ID" value="NZ_QMEY01000001.1"/>
</dbReference>
<reference evidence="1 2" key="1">
    <citation type="submission" date="2018-06" db="EMBL/GenBank/DDBJ databases">
        <title>Sphaerisporangium craniellae sp. nov., isolated from a marine sponge in the South China Sea.</title>
        <authorList>
            <person name="Li L."/>
        </authorList>
    </citation>
    <scope>NUCLEOTIDE SEQUENCE [LARGE SCALE GENOMIC DNA]</scope>
    <source>
        <strain evidence="1 2">LHW63015</strain>
    </source>
</reference>
<accession>A0A366M561</accession>
<evidence type="ECO:0000313" key="1">
    <source>
        <dbReference type="EMBL" id="RBQ21398.1"/>
    </source>
</evidence>
<comment type="caution">
    <text evidence="1">The sequence shown here is derived from an EMBL/GenBank/DDBJ whole genome shotgun (WGS) entry which is preliminary data.</text>
</comment>
<dbReference type="PANTHER" id="PTHR34613">
    <property type="entry name" value="SLL0800 PROTEIN"/>
    <property type="match status" value="1"/>
</dbReference>
<keyword evidence="2" id="KW-1185">Reference proteome</keyword>
<dbReference type="Proteomes" id="UP000253303">
    <property type="component" value="Unassembled WGS sequence"/>
</dbReference>
<dbReference type="AlphaFoldDB" id="A0A366M561"/>
<sequence>MPSKIHDTLNELFRERPEFAVELLRDQLGVKLPDEYPVQLVSSDFNDRPSRDFYADTVITLGHRDEQPQHGIIIEIQLQPDQDKRDSLARYAAALWLQYDCPITVAVVCPTGSVADWAAEPVVTSLRDYTLTPVAIGPKQIPAITDPSQIGDNGELGLLSIAAHGNRPEVIRAVLNGSNSLDPRHATRYYEHAYDMAPLAARKLMEEIMSSTTWPVNTPFAREHYGKGREEGELAGKASMLLEILAERGVPLSKADRERITTCTNPTLMTIWTRRCLTITSAEELFAEN</sequence>
<name>A0A366M561_9ACTN</name>
<organism evidence="1 2">
    <name type="scientific">Spongiactinospora rosea</name>
    <dbReference type="NCBI Taxonomy" id="2248750"/>
    <lineage>
        <taxon>Bacteria</taxon>
        <taxon>Bacillati</taxon>
        <taxon>Actinomycetota</taxon>
        <taxon>Actinomycetes</taxon>
        <taxon>Streptosporangiales</taxon>
        <taxon>Streptosporangiaceae</taxon>
        <taxon>Spongiactinospora</taxon>
    </lineage>
</organism>
<dbReference type="OrthoDB" id="3207839at2"/>
<protein>
    <submittedName>
        <fullName evidence="1">Uncharacterized protein</fullName>
    </submittedName>
</protein>
<gene>
    <name evidence="1" type="ORF">DP939_01395</name>
</gene>